<protein>
    <submittedName>
        <fullName evidence="2">Deoxyribodipyrimidine photolyase-related protein</fullName>
    </submittedName>
</protein>
<dbReference type="Gene3D" id="3.40.50.620">
    <property type="entry name" value="HUPs"/>
    <property type="match status" value="1"/>
</dbReference>
<evidence type="ECO:0000256" key="1">
    <source>
        <dbReference type="SAM" id="MobiDB-lite"/>
    </source>
</evidence>
<organism evidence="2 3">
    <name type="scientific">Jannaschia pohangensis</name>
    <dbReference type="NCBI Taxonomy" id="390807"/>
    <lineage>
        <taxon>Bacteria</taxon>
        <taxon>Pseudomonadati</taxon>
        <taxon>Pseudomonadota</taxon>
        <taxon>Alphaproteobacteria</taxon>
        <taxon>Rhodobacterales</taxon>
        <taxon>Roseobacteraceae</taxon>
        <taxon>Jannaschia</taxon>
    </lineage>
</organism>
<gene>
    <name evidence="2" type="ORF">SAMN04488095_1360</name>
</gene>
<feature type="compositionally biased region" description="Basic and acidic residues" evidence="1">
    <location>
        <begin position="169"/>
        <end position="186"/>
    </location>
</feature>
<reference evidence="2 3" key="1">
    <citation type="submission" date="2016-10" db="EMBL/GenBank/DDBJ databases">
        <authorList>
            <person name="de Groot N.N."/>
        </authorList>
    </citation>
    <scope>NUCLEOTIDE SEQUENCE [LARGE SCALE GENOMIC DNA]</scope>
    <source>
        <strain evidence="2 3">DSM 19073</strain>
    </source>
</reference>
<name>A0A1I3JLT7_9RHOB</name>
<keyword evidence="2" id="KW-0456">Lyase</keyword>
<keyword evidence="3" id="KW-1185">Reference proteome</keyword>
<dbReference type="EMBL" id="FORA01000001">
    <property type="protein sequence ID" value="SFI61116.1"/>
    <property type="molecule type" value="Genomic_DNA"/>
</dbReference>
<dbReference type="OrthoDB" id="5288100at2"/>
<dbReference type="InterPro" id="IPR014729">
    <property type="entry name" value="Rossmann-like_a/b/a_fold"/>
</dbReference>
<evidence type="ECO:0000313" key="2">
    <source>
        <dbReference type="EMBL" id="SFI61116.1"/>
    </source>
</evidence>
<dbReference type="InterPro" id="IPR007357">
    <property type="entry name" value="PhrB-like"/>
</dbReference>
<feature type="region of interest" description="Disordered" evidence="1">
    <location>
        <begin position="169"/>
        <end position="196"/>
    </location>
</feature>
<dbReference type="Gene3D" id="1.25.40.80">
    <property type="match status" value="1"/>
</dbReference>
<dbReference type="GO" id="GO:0016829">
    <property type="term" value="F:lyase activity"/>
    <property type="evidence" value="ECO:0007669"/>
    <property type="project" value="UniProtKB-KW"/>
</dbReference>
<sequence>MVSDPRLILVLGDQLSMDLSALREGNRERDTIVMAEVQAETDYVPHHPRKIAFLFAAMRKHAVALRKDGWTVRYTPLDDVDNTHSIPGELLRAAEAMGATEAIATEPGEFRLIAALEDAPIPVHMFPDDRFLASHADFEAWAEGRKELRMEWFYRDMRRKTGLLMDGDKPEGGKWNYDHDNRKPPKDGLNPPGPLRHAPDKITEEAIDLVRARFGNRYGSLDDFWFATDREGALASLAHFVKHSLPTFGDFQDAMVKGEPFMFHALLSPYINAGLLGWREVCEAAEQAWKDGDAPLNAVEGFIRQIIGWREYIRGIYFREGPDYTTRNALDHSRALPEFYWTGDTDMACVSEAVTTTMDQAYAHHIQRLMVTGNFALLAGLDPHQVHEWYLVVYADAYEWVEAPNVIGMSQFADGGVVGSKPYVSGGNYINKMSDYCKSCAYSVSQKVGDGACPFNMLYWHFLDRHRDRFSDNPRMAQMYSTWDRMDEDRRAEVLEGAQKVLDRLDQGARV</sequence>
<dbReference type="SUPFAM" id="SSF48173">
    <property type="entry name" value="Cryptochrome/photolyase FAD-binding domain"/>
    <property type="match status" value="1"/>
</dbReference>
<proteinExistence type="predicted"/>
<dbReference type="PANTHER" id="PTHR38657">
    <property type="entry name" value="SLR1343 PROTEIN"/>
    <property type="match status" value="1"/>
</dbReference>
<dbReference type="Gene3D" id="1.10.579.10">
    <property type="entry name" value="DNA Cyclobutane Dipyrimidine Photolyase, subunit A, domain 3"/>
    <property type="match status" value="1"/>
</dbReference>
<dbReference type="PANTHER" id="PTHR38657:SF1">
    <property type="entry name" value="SLR1343 PROTEIN"/>
    <property type="match status" value="1"/>
</dbReference>
<dbReference type="Pfam" id="PF04244">
    <property type="entry name" value="DPRP"/>
    <property type="match status" value="1"/>
</dbReference>
<dbReference type="STRING" id="390807.SAMN04488095_1360"/>
<dbReference type="Proteomes" id="UP000199110">
    <property type="component" value="Unassembled WGS sequence"/>
</dbReference>
<dbReference type="Gene3D" id="1.10.10.1710">
    <property type="entry name" value="Deoxyribodipyrimidine photolyase-related"/>
    <property type="match status" value="1"/>
</dbReference>
<dbReference type="AlphaFoldDB" id="A0A1I3JLT7"/>
<accession>A0A1I3JLT7</accession>
<dbReference type="InterPro" id="IPR036134">
    <property type="entry name" value="Crypto/Photolyase_FAD-like_sf"/>
</dbReference>
<dbReference type="InterPro" id="IPR052551">
    <property type="entry name" value="UV-DNA_repair_photolyase"/>
</dbReference>
<evidence type="ECO:0000313" key="3">
    <source>
        <dbReference type="Proteomes" id="UP000199110"/>
    </source>
</evidence>